<proteinExistence type="predicted"/>
<evidence type="ECO:0000313" key="1">
    <source>
        <dbReference type="EMBL" id="KAG2488863.1"/>
    </source>
</evidence>
<reference evidence="1" key="1">
    <citation type="journal article" date="2020" name="bioRxiv">
        <title>Comparative genomics of Chlamydomonas.</title>
        <authorList>
            <person name="Craig R.J."/>
            <person name="Hasan A.R."/>
            <person name="Ness R.W."/>
            <person name="Keightley P.D."/>
        </authorList>
    </citation>
    <scope>NUCLEOTIDE SEQUENCE</scope>
    <source>
        <strain evidence="1">CCAP 11/70</strain>
    </source>
</reference>
<name>A0A836BVB2_9CHLO</name>
<comment type="caution">
    <text evidence="1">The sequence shown here is derived from an EMBL/GenBank/DDBJ whole genome shotgun (WGS) entry which is preliminary data.</text>
</comment>
<dbReference type="EMBL" id="JAEHOE010000079">
    <property type="protein sequence ID" value="KAG2488863.1"/>
    <property type="molecule type" value="Genomic_DNA"/>
</dbReference>
<organism evidence="1 2">
    <name type="scientific">Edaphochlamys debaryana</name>
    <dbReference type="NCBI Taxonomy" id="47281"/>
    <lineage>
        <taxon>Eukaryota</taxon>
        <taxon>Viridiplantae</taxon>
        <taxon>Chlorophyta</taxon>
        <taxon>core chlorophytes</taxon>
        <taxon>Chlorophyceae</taxon>
        <taxon>CS clade</taxon>
        <taxon>Chlamydomonadales</taxon>
        <taxon>Chlamydomonadales incertae sedis</taxon>
        <taxon>Edaphochlamys</taxon>
    </lineage>
</organism>
<evidence type="ECO:0000313" key="2">
    <source>
        <dbReference type="Proteomes" id="UP000612055"/>
    </source>
</evidence>
<sequence>MNTSNNTYEVPDGVTDERAARHLVHFVKEKCLLERELEDGCLAQQVLELARALECRGLEEAVADLAVEKLVAATKAKAAKAQKTKATKAANKAAKAALGHGFGRHEAFLRSLGCPQSVIDADLVDEWLEGKGSPMAERYRRGY</sequence>
<keyword evidence="2" id="KW-1185">Reference proteome</keyword>
<accession>A0A836BVB2</accession>
<protein>
    <submittedName>
        <fullName evidence="1">Uncharacterized protein</fullName>
    </submittedName>
</protein>
<dbReference type="AlphaFoldDB" id="A0A836BVB2"/>
<gene>
    <name evidence="1" type="ORF">HYH03_012658</name>
</gene>
<dbReference type="Proteomes" id="UP000612055">
    <property type="component" value="Unassembled WGS sequence"/>
</dbReference>